<evidence type="ECO:0000313" key="4">
    <source>
        <dbReference type="Proteomes" id="UP000000844"/>
    </source>
</evidence>
<dbReference type="eggNOG" id="COG2207">
    <property type="taxonomic scope" value="Bacteria"/>
</dbReference>
<dbReference type="AlphaFoldDB" id="D3PY12"/>
<reference evidence="3 4" key="1">
    <citation type="journal article" date="2009" name="Stand. Genomic Sci.">
        <title>Complete genome sequence of Stackebrandtia nassauensis type strain (LLR-40K-21).</title>
        <authorList>
            <person name="Munk C."/>
            <person name="Lapidus A."/>
            <person name="Copeland A."/>
            <person name="Jando M."/>
            <person name="Mayilraj S."/>
            <person name="Glavina Del Rio T."/>
            <person name="Nolan M."/>
            <person name="Chen F."/>
            <person name="Lucas S."/>
            <person name="Tice H."/>
            <person name="Cheng J.F."/>
            <person name="Han C."/>
            <person name="Detter J.C."/>
            <person name="Bruce D."/>
            <person name="Goodwin L."/>
            <person name="Chain P."/>
            <person name="Pitluck S."/>
            <person name="Goker M."/>
            <person name="Ovchinikova G."/>
            <person name="Pati A."/>
            <person name="Ivanova N."/>
            <person name="Mavromatis K."/>
            <person name="Chen A."/>
            <person name="Palaniappan K."/>
            <person name="Land M."/>
            <person name="Hauser L."/>
            <person name="Chang Y.J."/>
            <person name="Jeffries C.D."/>
            <person name="Bristow J."/>
            <person name="Eisen J.A."/>
            <person name="Markowitz V."/>
            <person name="Hugenholtz P."/>
            <person name="Kyrpides N.C."/>
            <person name="Klenk H.P."/>
        </authorList>
    </citation>
    <scope>NUCLEOTIDE SEQUENCE [LARGE SCALE GENOMIC DNA]</scope>
    <source>
        <strain evidence="4">DSM 44728 / CIP 108903 / NRRL B-16338 / NBRC 102104 / LLR-40K-21</strain>
    </source>
</reference>
<keyword evidence="4" id="KW-1185">Reference proteome</keyword>
<dbReference type="EMBL" id="CP001778">
    <property type="protein sequence ID" value="ADD45341.1"/>
    <property type="molecule type" value="Genomic_DNA"/>
</dbReference>
<keyword evidence="2" id="KW-0732">Signal</keyword>
<dbReference type="Proteomes" id="UP000000844">
    <property type="component" value="Chromosome"/>
</dbReference>
<dbReference type="KEGG" id="sna:Snas_5711"/>
<name>D3PY12_STANL</name>
<evidence type="ECO:0008006" key="5">
    <source>
        <dbReference type="Google" id="ProtNLM"/>
    </source>
</evidence>
<evidence type="ECO:0000313" key="3">
    <source>
        <dbReference type="EMBL" id="ADD45341.1"/>
    </source>
</evidence>
<dbReference type="RefSeq" id="WP_013020912.1">
    <property type="nucleotide sequence ID" value="NC_013947.1"/>
</dbReference>
<sequence>MVRPHSPTVRNGAVAFALVALAATAITHTASADPAKPKADAPPDSEFFATAEVDSAATIGAPAQGDNVNHGDLWPNCWGDDDEVYTAYGDGVGFGGEFSDIGVAKISGDPGQLAGSQLATDVGQVWTADHNRKPTGMACVGDTLYLAVQDLALDFNDAPAATIAKSTDRGKTWEWDRQAPMFGDSAFTTIMFLDYGKGYSEAPDDYVYAYGLDHNWRDSFNDRVPDPVDLYLGRVPRDSVMDRAKWEFASGLDGSGEPTWSGDIAAREPVLHDDRHIYQEVFTDGRVENTTVLGQGGVVYNKGLDRYLYTSWTEYTFEFYESPTPWGPWKRFDSKDFGGYTWTHTKHGGYATTIPSKYISADGKSMWLQSNVCPCGGGFPDGDHWAYTFSLRQLKLEPFVASEPDNGADPGRNLAVETGTVTEERATHFGNDAYYNDGDRSQSDDDWNDERKPDSWWGYTWPKQYTMDKVVYTTGKMFGDGGWFASDLRVQVRQDHKWVDAGQPTISPAYPYDASAGPNKTYTIDFPAIAGDGVRVIGAPGGDRTFTSIGELEVYHAG</sequence>
<dbReference type="Gene3D" id="2.60.120.260">
    <property type="entry name" value="Galactose-binding domain-like"/>
    <property type="match status" value="1"/>
</dbReference>
<feature type="chain" id="PRO_5003048688" description="DUF4185 domain-containing protein" evidence="2">
    <location>
        <begin position="33"/>
        <end position="558"/>
    </location>
</feature>
<evidence type="ECO:0000256" key="2">
    <source>
        <dbReference type="SAM" id="SignalP"/>
    </source>
</evidence>
<accession>D3PY12</accession>
<feature type="signal peptide" evidence="2">
    <location>
        <begin position="1"/>
        <end position="32"/>
    </location>
</feature>
<proteinExistence type="predicted"/>
<protein>
    <recommendedName>
        <fullName evidence="5">DUF4185 domain-containing protein</fullName>
    </recommendedName>
</protein>
<feature type="region of interest" description="Disordered" evidence="1">
    <location>
        <begin position="429"/>
        <end position="453"/>
    </location>
</feature>
<organism evidence="3 4">
    <name type="scientific">Stackebrandtia nassauensis (strain DSM 44728 / CIP 108903 / NRRL B-16338 / NBRC 102104 / LLR-40K-21)</name>
    <dbReference type="NCBI Taxonomy" id="446470"/>
    <lineage>
        <taxon>Bacteria</taxon>
        <taxon>Bacillati</taxon>
        <taxon>Actinomycetota</taxon>
        <taxon>Actinomycetes</taxon>
        <taxon>Glycomycetales</taxon>
        <taxon>Glycomycetaceae</taxon>
        <taxon>Stackebrandtia</taxon>
    </lineage>
</organism>
<dbReference type="eggNOG" id="COG1680">
    <property type="taxonomic scope" value="Bacteria"/>
</dbReference>
<feature type="compositionally biased region" description="Basic and acidic residues" evidence="1">
    <location>
        <begin position="437"/>
        <end position="453"/>
    </location>
</feature>
<dbReference type="STRING" id="446470.Snas_5711"/>
<evidence type="ECO:0000256" key="1">
    <source>
        <dbReference type="SAM" id="MobiDB-lite"/>
    </source>
</evidence>
<dbReference type="HOGENOM" id="CLU_465331_0_0_11"/>
<gene>
    <name evidence="3" type="ordered locus">Snas_5711</name>
</gene>